<evidence type="ECO:0000313" key="2">
    <source>
        <dbReference type="EMBL" id="EPZ32429.1"/>
    </source>
</evidence>
<keyword evidence="1" id="KW-0472">Membrane</keyword>
<dbReference type="Proteomes" id="UP000030755">
    <property type="component" value="Unassembled WGS sequence"/>
</dbReference>
<reference evidence="2 3" key="1">
    <citation type="journal article" date="2013" name="Curr. Biol.">
        <title>Shared signatures of parasitism and phylogenomics unite Cryptomycota and microsporidia.</title>
        <authorList>
            <person name="James T.Y."/>
            <person name="Pelin A."/>
            <person name="Bonen L."/>
            <person name="Ahrendt S."/>
            <person name="Sain D."/>
            <person name="Corradi N."/>
            <person name="Stajich J.E."/>
        </authorList>
    </citation>
    <scope>NUCLEOTIDE SEQUENCE [LARGE SCALE GENOMIC DNA]</scope>
    <source>
        <strain evidence="2 3">CSF55</strain>
    </source>
</reference>
<sequence>MEVEKKPKRSPICRAICYLLLFIIVLIIIAVIVLAIIVKVPTVSITGTNANANSFYLTSSIPYTLKGAFELSYNVDNPNVFSFYVQSIESPINFKGSDGTKPEIGTLRSFNEVYIAEKSKTDANVGVNIEYAASNADNVVVKDILKNCGGNGSGKITLDFVFALKLKLVGFVIPLQGITQSQEIACPALIK</sequence>
<dbReference type="Gene3D" id="2.60.40.1820">
    <property type="match status" value="1"/>
</dbReference>
<gene>
    <name evidence="2" type="ORF">O9G_001331</name>
</gene>
<organism evidence="2 3">
    <name type="scientific">Rozella allomycis (strain CSF55)</name>
    <dbReference type="NCBI Taxonomy" id="988480"/>
    <lineage>
        <taxon>Eukaryota</taxon>
        <taxon>Fungi</taxon>
        <taxon>Fungi incertae sedis</taxon>
        <taxon>Cryptomycota</taxon>
        <taxon>Cryptomycota incertae sedis</taxon>
        <taxon>Rozella</taxon>
    </lineage>
</organism>
<protein>
    <recommendedName>
        <fullName evidence="4">Late embryogenesis abundant protein LEA-2 subgroup domain-containing protein</fullName>
    </recommendedName>
</protein>
<dbReference type="HOGENOM" id="CLU_1422154_0_0_1"/>
<evidence type="ECO:0000313" key="3">
    <source>
        <dbReference type="Proteomes" id="UP000030755"/>
    </source>
</evidence>
<keyword evidence="1" id="KW-1133">Transmembrane helix</keyword>
<name>A0A075AV42_ROZAC</name>
<feature type="transmembrane region" description="Helical" evidence="1">
    <location>
        <begin position="12"/>
        <end position="38"/>
    </location>
</feature>
<evidence type="ECO:0000256" key="1">
    <source>
        <dbReference type="SAM" id="Phobius"/>
    </source>
</evidence>
<keyword evidence="3" id="KW-1185">Reference proteome</keyword>
<accession>A0A075AV42</accession>
<dbReference type="EMBL" id="KE561154">
    <property type="protein sequence ID" value="EPZ32429.1"/>
    <property type="molecule type" value="Genomic_DNA"/>
</dbReference>
<evidence type="ECO:0008006" key="4">
    <source>
        <dbReference type="Google" id="ProtNLM"/>
    </source>
</evidence>
<keyword evidence="1" id="KW-0812">Transmembrane</keyword>
<proteinExistence type="predicted"/>
<dbReference type="AlphaFoldDB" id="A0A075AV42"/>